<comment type="caution">
    <text evidence="3">The sequence shown here is derived from an EMBL/GenBank/DDBJ whole genome shotgun (WGS) entry which is preliminary data.</text>
</comment>
<dbReference type="InterPro" id="IPR012348">
    <property type="entry name" value="RNR-like"/>
</dbReference>
<sequence length="406" mass="45440">MKQGQAVRAIFDPERILEIRRVSPAEPQDTQRVMSHFVVPEGKRLTEYEQLTAYAQQSADYAGGGLEVGEYQQKHAGGRGAYANETTELKTRDWFKFRDPDRRWFFPAIKAKAEDGRAADRFMKAASSEGLVRLIDPDWLGFLEVDYGALTFYEYGLFNAHSSATKDSISDFVKTWVALTAFDKNDAAQMVQTERVFLSKQVEGFTADLGRSKEVWTNSPTYNKTREAVERLWGETYDWGEILWASHAIVDAICGHFIRREFFQRIAPVYGDNITPWFLSQACGYAQTAKGGVRRLFGDNLANDPDFGPHNRAVIHAWTNKWLPAAVAGLKGFVGIYAQLPNAPEKIAGRNAVEQGVERVIQDWATDFAHLAGYEANVAGLVAEVMTGMDSAPAYRSDATKSIHTV</sequence>
<evidence type="ECO:0000313" key="3">
    <source>
        <dbReference type="EMBL" id="VTZ51290.1"/>
    </source>
</evidence>
<dbReference type="AlphaFoldDB" id="A0A8B6M8R0"/>
<evidence type="ECO:0000256" key="1">
    <source>
        <dbReference type="ARBA" id="ARBA00023002"/>
    </source>
</evidence>
<dbReference type="EC" id="1.14.13.25" evidence="3"/>
<dbReference type="InterPro" id="IPR003430">
    <property type="entry name" value="Phenol_Hydrox"/>
</dbReference>
<accession>A0A8B6M8R0</accession>
<gene>
    <name evidence="3" type="primary">bmoY</name>
    <name evidence="3" type="ORF">MPC4_340046</name>
</gene>
<dbReference type="Pfam" id="PF02332">
    <property type="entry name" value="Phenol_Hydrox"/>
    <property type="match status" value="1"/>
</dbReference>
<keyword evidence="2 3" id="KW-0503">Monooxygenase</keyword>
<keyword evidence="4" id="KW-1185">Reference proteome</keyword>
<dbReference type="PIRSF" id="PIRSF000040">
    <property type="entry name" value="MMOH_comp"/>
    <property type="match status" value="1"/>
</dbReference>
<dbReference type="EMBL" id="CABFMQ020000092">
    <property type="protein sequence ID" value="VTZ51290.1"/>
    <property type="molecule type" value="Genomic_DNA"/>
</dbReference>
<name>A0A8B6M8R0_METTU</name>
<dbReference type="Proteomes" id="UP000485880">
    <property type="component" value="Unassembled WGS sequence"/>
</dbReference>
<evidence type="ECO:0000313" key="4">
    <source>
        <dbReference type="Proteomes" id="UP000485880"/>
    </source>
</evidence>
<dbReference type="SUPFAM" id="SSF47240">
    <property type="entry name" value="Ferritin-like"/>
    <property type="match status" value="1"/>
</dbReference>
<keyword evidence="1 3" id="KW-0560">Oxidoreductase</keyword>
<dbReference type="Gene3D" id="1.10.620.20">
    <property type="entry name" value="Ribonucleotide Reductase, subunit A"/>
    <property type="match status" value="1"/>
</dbReference>
<organism evidence="3 4">
    <name type="scientific">Methylocella tundrae</name>
    <dbReference type="NCBI Taxonomy" id="227605"/>
    <lineage>
        <taxon>Bacteria</taxon>
        <taxon>Pseudomonadati</taxon>
        <taxon>Pseudomonadota</taxon>
        <taxon>Alphaproteobacteria</taxon>
        <taxon>Hyphomicrobiales</taxon>
        <taxon>Beijerinckiaceae</taxon>
        <taxon>Methylocella</taxon>
    </lineage>
</organism>
<dbReference type="GO" id="GO:0015049">
    <property type="term" value="F:methane monooxygenase [NAD(P)H] activity"/>
    <property type="evidence" value="ECO:0007669"/>
    <property type="project" value="UniProtKB-EC"/>
</dbReference>
<dbReference type="InterPro" id="IPR012078">
    <property type="entry name" value="MP_mOase_hydro"/>
</dbReference>
<reference evidence="3 4" key="1">
    <citation type="submission" date="2019-05" db="EMBL/GenBank/DDBJ databases">
        <authorList>
            <person name="Farhan Ul Haque M."/>
        </authorList>
    </citation>
    <scope>NUCLEOTIDE SEQUENCE [LARGE SCALE GENOMIC DNA]</scope>
    <source>
        <strain evidence="3">2</strain>
    </source>
</reference>
<dbReference type="InterPro" id="IPR009078">
    <property type="entry name" value="Ferritin-like_SF"/>
</dbReference>
<protein>
    <submittedName>
        <fullName evidence="3">Putative BmoY (Butane monooxygenase component A beta chain) protein</fullName>
        <ecNumber evidence="3">1.14.13.25</ecNumber>
    </submittedName>
</protein>
<evidence type="ECO:0000256" key="2">
    <source>
        <dbReference type="ARBA" id="ARBA00023033"/>
    </source>
</evidence>
<proteinExistence type="predicted"/>